<evidence type="ECO:0000259" key="4">
    <source>
        <dbReference type="Pfam" id="PF01077"/>
    </source>
</evidence>
<dbReference type="PANTHER" id="PTHR32439:SF9">
    <property type="entry name" value="BLR3264 PROTEIN"/>
    <property type="match status" value="1"/>
</dbReference>
<dbReference type="PANTHER" id="PTHR32439">
    <property type="entry name" value="FERREDOXIN--NITRITE REDUCTASE, CHLOROPLASTIC"/>
    <property type="match status" value="1"/>
</dbReference>
<evidence type="ECO:0000259" key="5">
    <source>
        <dbReference type="Pfam" id="PF01206"/>
    </source>
</evidence>
<accession>A0AA47EKY9</accession>
<dbReference type="InterPro" id="IPR001455">
    <property type="entry name" value="TusA-like"/>
</dbReference>
<evidence type="ECO:0000313" key="8">
    <source>
        <dbReference type="Proteomes" id="UP001164733"/>
    </source>
</evidence>
<feature type="domain" description="Nitrite/sulphite reductase 4Fe-4S" evidence="4">
    <location>
        <begin position="118"/>
        <end position="270"/>
    </location>
</feature>
<evidence type="ECO:0000259" key="6">
    <source>
        <dbReference type="Pfam" id="PF03460"/>
    </source>
</evidence>
<keyword evidence="1" id="KW-0004">4Fe-4S</keyword>
<reference evidence="7" key="1">
    <citation type="submission" date="2021-11" db="EMBL/GenBank/DDBJ databases">
        <title>Clostridia strains as spoilage organisms.</title>
        <authorList>
            <person name="Wambui J."/>
            <person name="Stevens M.J.A."/>
            <person name="Stephan R."/>
        </authorList>
    </citation>
    <scope>NUCLEOTIDE SEQUENCE</scope>
    <source>
        <strain evidence="7">CF009</strain>
    </source>
</reference>
<dbReference type="CDD" id="cd00291">
    <property type="entry name" value="SirA_YedF_YeeD"/>
    <property type="match status" value="1"/>
</dbReference>
<feature type="domain" description="Nitrite/Sulfite reductase ferredoxin-like" evidence="6">
    <location>
        <begin position="42"/>
        <end position="108"/>
    </location>
</feature>
<dbReference type="InterPro" id="IPR051329">
    <property type="entry name" value="NIR_SIR_4Fe-4S"/>
</dbReference>
<dbReference type="AlphaFoldDB" id="A0AA47EKY9"/>
<dbReference type="Pfam" id="PF01077">
    <property type="entry name" value="NIR_SIR"/>
    <property type="match status" value="2"/>
</dbReference>
<dbReference type="EMBL" id="CP086239">
    <property type="protein sequence ID" value="WAG61995.1"/>
    <property type="molecule type" value="Genomic_DNA"/>
</dbReference>
<feature type="domain" description="Nitrite/Sulfite reductase ferredoxin-like" evidence="6">
    <location>
        <begin position="308"/>
        <end position="373"/>
    </location>
</feature>
<organism evidence="7 8">
    <name type="scientific">Clostridium estertheticum</name>
    <dbReference type="NCBI Taxonomy" id="238834"/>
    <lineage>
        <taxon>Bacteria</taxon>
        <taxon>Bacillati</taxon>
        <taxon>Bacillota</taxon>
        <taxon>Clostridia</taxon>
        <taxon>Eubacteriales</taxon>
        <taxon>Clostridiaceae</taxon>
        <taxon>Clostridium</taxon>
    </lineage>
</organism>
<dbReference type="GO" id="GO:0051539">
    <property type="term" value="F:4 iron, 4 sulfur cluster binding"/>
    <property type="evidence" value="ECO:0007669"/>
    <property type="project" value="UniProtKB-KW"/>
</dbReference>
<dbReference type="InterPro" id="IPR006067">
    <property type="entry name" value="NO2/SO3_Rdtase_4Fe4S_dom"/>
</dbReference>
<proteinExistence type="predicted"/>
<name>A0AA47EKY9_9CLOT</name>
<dbReference type="GO" id="GO:0020037">
    <property type="term" value="F:heme binding"/>
    <property type="evidence" value="ECO:0007669"/>
    <property type="project" value="InterPro"/>
</dbReference>
<gene>
    <name evidence="7" type="ORF">LL038_07055</name>
</gene>
<feature type="domain" description="Nitrite/sulphite reductase 4Fe-4S" evidence="4">
    <location>
        <begin position="380"/>
        <end position="495"/>
    </location>
</feature>
<dbReference type="RefSeq" id="WP_216121282.1">
    <property type="nucleotide sequence ID" value="NZ_CP086239.1"/>
</dbReference>
<feature type="domain" description="UPF0033" evidence="5">
    <location>
        <begin position="696"/>
        <end position="762"/>
    </location>
</feature>
<keyword evidence="2" id="KW-0408">Iron</keyword>
<dbReference type="Pfam" id="PF01206">
    <property type="entry name" value="TusA"/>
    <property type="match status" value="1"/>
</dbReference>
<evidence type="ECO:0000313" key="7">
    <source>
        <dbReference type="EMBL" id="WAG61995.1"/>
    </source>
</evidence>
<dbReference type="Proteomes" id="UP001164733">
    <property type="component" value="Chromosome"/>
</dbReference>
<dbReference type="Pfam" id="PF03460">
    <property type="entry name" value="NIR_SIR_ferr"/>
    <property type="match status" value="2"/>
</dbReference>
<evidence type="ECO:0000256" key="1">
    <source>
        <dbReference type="ARBA" id="ARBA00022485"/>
    </source>
</evidence>
<evidence type="ECO:0000256" key="3">
    <source>
        <dbReference type="ARBA" id="ARBA00023002"/>
    </source>
</evidence>
<keyword evidence="2" id="KW-0479">Metal-binding</keyword>
<dbReference type="GO" id="GO:0016491">
    <property type="term" value="F:oxidoreductase activity"/>
    <property type="evidence" value="ECO:0007669"/>
    <property type="project" value="UniProtKB-KW"/>
</dbReference>
<keyword evidence="1" id="KW-0411">Iron-sulfur</keyword>
<dbReference type="InterPro" id="IPR005117">
    <property type="entry name" value="NiRdtase/SiRdtase_haem-b_fer"/>
</dbReference>
<evidence type="ECO:0000256" key="2">
    <source>
        <dbReference type="ARBA" id="ARBA00022617"/>
    </source>
</evidence>
<protein>
    <submittedName>
        <fullName evidence="7">Sulfurtransferase TusA family protein</fullName>
    </submittedName>
</protein>
<sequence length="766" mass="86129">MINITEESYKVIEDFKEKADLYMNGILDPTRFKAFRVSMGVYEQRTSDTYMVRTRIPGGVITLEQFKQISDISKKYAKGLLRFTSRQDIQFQSVELTDVYSIMKELIEVGIITKGTGGNTVRNVECSPLSGVSINDVFDVTSYMGEVTNYLLKDPTTMNLPRKYKIGFSNTLGDTGNATISDLGFIARIVDGAKGFEVYGGGGFGGNPKVSLKLEDFINAKDVLYYVQAMKELFEKEGDRSNKHKARIRYIVERLGEEKFKLRFNEELKRIKEDRNLVLIIDDVIDEKYDQIAEGSEIDKAYENVLFPQKQVGYTSVYVHPQGGNLEAVNLQEILDFVNKLDYKISIRLSNTQSFFVRDLKDNDAKTLLKIIAPFSSNFNIYNSVTCVGASTCQLGLCLSQNLLQAIKEEFSENTDEIKASLPRIFISGCPNSCGRHQIGKIGLSGRAKRTEDGLMPTYTVSFGGNVGHGQSKIGESYGDIPAKKVPKYLAEIAKLKKTSGYESFEEFLNNTQKDVRELTNKYGALETFKENPDLYYDFGASEKFSIEGRGPGECSTGVFDVIKLDLSNAESSLLKYKSSKKSQDLYEAAVSSARTLLVLKGIDTAKDREIFKQFNINFVETGFVSKSVVELFDTLLDYKLGDILDITSKAVEVEYLYNKVKEMYESLNGQLEITLPKEVSINVSEESQISKDYEVIDFRGVTCPMNFVKVKIQLSKIKSGEKRGFYLDDGDPIKNVPLSVSKEGNKIILIDNNYEGYNLLVVEKK</sequence>
<keyword evidence="3" id="KW-0560">Oxidoreductase</keyword>
<keyword evidence="2" id="KW-0349">Heme</keyword>